<comment type="caution">
    <text evidence="5">The sequence shown here is derived from an EMBL/GenBank/DDBJ whole genome shotgun (WGS) entry which is preliminary data.</text>
</comment>
<keyword evidence="2" id="KW-0597">Phosphoprotein</keyword>
<dbReference type="PANTHER" id="PTHR10426">
    <property type="entry name" value="STRICTOSIDINE SYNTHASE-RELATED"/>
    <property type="match status" value="1"/>
</dbReference>
<evidence type="ECO:0000256" key="2">
    <source>
        <dbReference type="ARBA" id="ARBA00022553"/>
    </source>
</evidence>
<evidence type="ECO:0000256" key="3">
    <source>
        <dbReference type="ARBA" id="ARBA00023180"/>
    </source>
</evidence>
<reference evidence="5" key="1">
    <citation type="submission" date="2023-10" db="EMBL/GenBank/DDBJ databases">
        <title>Genome assemblies of two species of porcelain crab, Petrolisthes cinctipes and Petrolisthes manimaculis (Anomura: Porcellanidae).</title>
        <authorList>
            <person name="Angst P."/>
        </authorList>
    </citation>
    <scope>NUCLEOTIDE SEQUENCE</scope>
    <source>
        <strain evidence="5">PB745_01</strain>
        <tissue evidence="5">Gill</tissue>
    </source>
</reference>
<protein>
    <recommendedName>
        <fullName evidence="4">Strictosidine synthase conserved region domain-containing protein</fullName>
    </recommendedName>
</protein>
<dbReference type="SUPFAM" id="SSF63829">
    <property type="entry name" value="Calcium-dependent phosphotriesterase"/>
    <property type="match status" value="1"/>
</dbReference>
<dbReference type="Pfam" id="PF20067">
    <property type="entry name" value="SSL_N"/>
    <property type="match status" value="1"/>
</dbReference>
<accession>A0AAE1BNB2</accession>
<keyword evidence="6" id="KW-1185">Reference proteome</keyword>
<dbReference type="AlphaFoldDB" id="A0AAE1BNB2"/>
<comment type="similarity">
    <text evidence="1">Belongs to the strictosidine synthase family.</text>
</comment>
<evidence type="ECO:0000313" key="5">
    <source>
        <dbReference type="EMBL" id="KAK3853897.1"/>
    </source>
</evidence>
<dbReference type="InterPro" id="IPR011042">
    <property type="entry name" value="6-blade_b-propeller_TolB-like"/>
</dbReference>
<feature type="domain" description="Strictosidine synthase conserved region" evidence="4">
    <location>
        <begin position="299"/>
        <end position="384"/>
    </location>
</feature>
<dbReference type="InterPro" id="IPR018119">
    <property type="entry name" value="Strictosidine_synth_cons-reg"/>
</dbReference>
<dbReference type="Gene3D" id="2.120.10.30">
    <property type="entry name" value="TolB, C-terminal domain"/>
    <property type="match status" value="1"/>
</dbReference>
<name>A0AAE1BNB2_PETCI</name>
<evidence type="ECO:0000256" key="1">
    <source>
        <dbReference type="ARBA" id="ARBA00009191"/>
    </source>
</evidence>
<proteinExistence type="inferred from homology"/>
<evidence type="ECO:0000259" key="4">
    <source>
        <dbReference type="Pfam" id="PF03088"/>
    </source>
</evidence>
<dbReference type="PANTHER" id="PTHR10426:SF88">
    <property type="entry name" value="ADIPOCYTE PLASMA MEMBRANE-ASSOCIATED PROTEIN HEMOMUCIN-RELATED"/>
    <property type="match status" value="1"/>
</dbReference>
<dbReference type="EMBL" id="JAWQEG010006779">
    <property type="protein sequence ID" value="KAK3853897.1"/>
    <property type="molecule type" value="Genomic_DNA"/>
</dbReference>
<organism evidence="5 6">
    <name type="scientific">Petrolisthes cinctipes</name>
    <name type="common">Flat porcelain crab</name>
    <dbReference type="NCBI Taxonomy" id="88211"/>
    <lineage>
        <taxon>Eukaryota</taxon>
        <taxon>Metazoa</taxon>
        <taxon>Ecdysozoa</taxon>
        <taxon>Arthropoda</taxon>
        <taxon>Crustacea</taxon>
        <taxon>Multicrustacea</taxon>
        <taxon>Malacostraca</taxon>
        <taxon>Eumalacostraca</taxon>
        <taxon>Eucarida</taxon>
        <taxon>Decapoda</taxon>
        <taxon>Pleocyemata</taxon>
        <taxon>Anomura</taxon>
        <taxon>Galatheoidea</taxon>
        <taxon>Porcellanidae</taxon>
        <taxon>Petrolisthes</taxon>
    </lineage>
</organism>
<dbReference type="GO" id="GO:0012505">
    <property type="term" value="C:endomembrane system"/>
    <property type="evidence" value="ECO:0007669"/>
    <property type="project" value="TreeGrafter"/>
</dbReference>
<sequence length="564" mass="62881">MGGGAPTKRRDWGGRGVVLQNLSIIATPCYSNRYNYALLAFSSNLQRRGGYESETNSGRLTLIKNVYLRTGAALTLRRCLTISSISLPRVAYDLTVVVYLVRLEPPLPSISSISLPRVPYDLTVVVVYSVRLEPPLPSISSISLPRVPYDLTVIVVYSVRLEPPLPLEGALAKNNKLDRVERILEGQIVGPESLASRQPNEIFINLHGGKIVRIWGPNYEHSKVVTAIAPECDEAKWGGQVNERCGHPLGLRFGPDGRLVVADCVLGLLAVDVETGEQEVLFDLMEEVDIEGEVAMFPDDLDVDREGNIYWSDGSAVTHVDQVLIDFAASPSGRLMRFDPKTKTNKVLVRNLHFANGIQLSQDEKFVLVSELFKNRVLRHWLHGPKAGQTEMFVDRLPGFPDNIRPNGKGGYYIAIVTVFSESSLRVLRIAGRLPWLRKLVTRVLYLTQLVLETIGKLDPSHSIDQTAKKIFNFLTLSQHNLRHSNFSVVVEVDGEGKIIGSFQGYSGQQVLISEAQKVGDYMFFASPYNSYLGKLFVGEVKEGMKQQQQPQQQQQEVRGKEEL</sequence>
<dbReference type="GO" id="GO:0016787">
    <property type="term" value="F:hydrolase activity"/>
    <property type="evidence" value="ECO:0007669"/>
    <property type="project" value="TreeGrafter"/>
</dbReference>
<dbReference type="Proteomes" id="UP001286313">
    <property type="component" value="Unassembled WGS sequence"/>
</dbReference>
<dbReference type="Pfam" id="PF03088">
    <property type="entry name" value="Str_synth"/>
    <property type="match status" value="1"/>
</dbReference>
<keyword evidence="3" id="KW-0325">Glycoprotein</keyword>
<gene>
    <name evidence="5" type="ORF">Pcinc_039584</name>
</gene>
<evidence type="ECO:0000313" key="6">
    <source>
        <dbReference type="Proteomes" id="UP001286313"/>
    </source>
</evidence>